<organism evidence="1 2">
    <name type="scientific">Micavibrio aeruginosavorus (strain ARL-13)</name>
    <dbReference type="NCBI Taxonomy" id="856793"/>
    <lineage>
        <taxon>Bacteria</taxon>
        <taxon>Pseudomonadati</taxon>
        <taxon>Bdellovibrionota</taxon>
        <taxon>Bdellovibrionia</taxon>
        <taxon>Bdellovibrionales</taxon>
        <taxon>Pseudobdellovibrionaceae</taxon>
        <taxon>Micavibrio</taxon>
    </lineage>
</organism>
<sequence length="48" mass="5221">MCESEFSVCVGSIDAVIDTGQIRKSAFKKNGVKRAHIPHYTGISRLIG</sequence>
<accession>G2KN62</accession>
<name>G2KN62_MICAA</name>
<dbReference type="HOGENOM" id="CLU_3154811_0_0_5"/>
<reference evidence="1 2" key="1">
    <citation type="journal article" date="2011" name="BMC Genomics">
        <title>Genomic insights into an obligate epibiotic bacterial predator: Micavibrio aeruginosavorus ARL-13.</title>
        <authorList>
            <person name="Wang Z."/>
            <person name="Kadouri D."/>
            <person name="Wu M."/>
        </authorList>
    </citation>
    <scope>NUCLEOTIDE SEQUENCE [LARGE SCALE GENOMIC DNA]</scope>
    <source>
        <strain evidence="1 2">ARL-13</strain>
    </source>
</reference>
<gene>
    <name evidence="1" type="ordered locus">MICA_1067</name>
</gene>
<dbReference type="Proteomes" id="UP000009286">
    <property type="component" value="Chromosome"/>
</dbReference>
<dbReference type="STRING" id="856793.MICA_1067"/>
<evidence type="ECO:0000313" key="2">
    <source>
        <dbReference type="Proteomes" id="UP000009286"/>
    </source>
</evidence>
<protein>
    <submittedName>
        <fullName evidence="1">Uncharacterized protein</fullName>
    </submittedName>
</protein>
<proteinExistence type="predicted"/>
<dbReference type="AlphaFoldDB" id="G2KN62"/>
<dbReference type="EMBL" id="CP002382">
    <property type="protein sequence ID" value="AEP09395.1"/>
    <property type="molecule type" value="Genomic_DNA"/>
</dbReference>
<keyword evidence="2" id="KW-1185">Reference proteome</keyword>
<dbReference type="KEGG" id="mai:MICA_1067"/>
<evidence type="ECO:0000313" key="1">
    <source>
        <dbReference type="EMBL" id="AEP09395.1"/>
    </source>
</evidence>